<dbReference type="RefSeq" id="WP_350402644.1">
    <property type="nucleotide sequence ID" value="NZ_JBELOE010000265.1"/>
</dbReference>
<evidence type="ECO:0000313" key="7">
    <source>
        <dbReference type="Proteomes" id="UP001467690"/>
    </source>
</evidence>
<sequence>MFVSIRTKLLVMTFGALIVTSIAIVVIALKEHTRVYNETVKSDFTALAENIAEDLVEYYTSIPIDEFAISTRLLQLDKYPYVKFALVTAPANNEVVESFINPEYYSTALQKEMENVLKQSADKVEGSLLISKQIGDPRLPLGQLYLTIDTHKQLSASQTALFRQLVPLVIITSFAIMALAHWLQTNTITPLLQLSRLVEAVRKTKDYSLRNSLKPSHHQDEVSFLSNSLNEMLATISQQQDQNKKHTQELIENQRKLVRLANYDPLTNLPNRKLFMDMLQQYINRQGQAFAHIAILIMDVDDFKTINDAIGHAHGDTLLIKITQLFKEILSDNQVLARIGGDEFAVIIPDDRNKSIATQVCEAIFKSLERNIDVNGWSIQTSVSIGVAYYKGQSTSIQNLVSNADIAMYKAKSSGRNRYVEFIDAMTMQQNRRLQIASSIKQALDNNEFYLLFQPKVAPTKGVVGVEALIRWNSQQLGIISPAEFIPIAEQTGRINDITRWVIKHGFKKLHHLQKSQNNKLKVSFNLSTFDIFKPEFLKYLKEQLAENQLEPQYIEFEITESSYIENFSVARNFINSMQEVGCSIALDDFGTGYSSLSYLTQINAETIKIDQYFVRNLFKSEKDKKVADAIISLSLKLNMTICAEGVENQKQYEYLKAAGCHQIQGYYFSKPVAYEQLNDNIKRIQNMPDIKVTKLSSVKI</sequence>
<evidence type="ECO:0000313" key="6">
    <source>
        <dbReference type="EMBL" id="MER2493488.1"/>
    </source>
</evidence>
<keyword evidence="2" id="KW-0472">Membrane</keyword>
<dbReference type="Pfam" id="PF00990">
    <property type="entry name" value="GGDEF"/>
    <property type="match status" value="1"/>
</dbReference>
<feature type="domain" description="GGDEF" evidence="5">
    <location>
        <begin position="291"/>
        <end position="424"/>
    </location>
</feature>
<feature type="transmembrane region" description="Helical" evidence="2">
    <location>
        <begin position="165"/>
        <end position="183"/>
    </location>
</feature>
<evidence type="ECO:0000259" key="5">
    <source>
        <dbReference type="PROSITE" id="PS50887"/>
    </source>
</evidence>
<dbReference type="InterPro" id="IPR000160">
    <property type="entry name" value="GGDEF_dom"/>
</dbReference>
<dbReference type="PANTHER" id="PTHR44757:SF2">
    <property type="entry name" value="BIOFILM ARCHITECTURE MAINTENANCE PROTEIN MBAA"/>
    <property type="match status" value="1"/>
</dbReference>
<gene>
    <name evidence="6" type="ORF">ABS311_16540</name>
</gene>
<dbReference type="InterPro" id="IPR003660">
    <property type="entry name" value="HAMP_dom"/>
</dbReference>
<keyword evidence="7" id="KW-1185">Reference proteome</keyword>
<dbReference type="Pfam" id="PF00563">
    <property type="entry name" value="EAL"/>
    <property type="match status" value="1"/>
</dbReference>
<keyword evidence="2" id="KW-0812">Transmembrane</keyword>
<dbReference type="PROSITE" id="PS50883">
    <property type="entry name" value="EAL"/>
    <property type="match status" value="1"/>
</dbReference>
<protein>
    <submittedName>
        <fullName evidence="6">EAL domain-containing protein</fullName>
    </submittedName>
</protein>
<proteinExistence type="predicted"/>
<dbReference type="InterPro" id="IPR052155">
    <property type="entry name" value="Biofilm_reg_signaling"/>
</dbReference>
<keyword evidence="1" id="KW-0175">Coiled coil</keyword>
<keyword evidence="2" id="KW-1133">Transmembrane helix</keyword>
<dbReference type="InterPro" id="IPR035919">
    <property type="entry name" value="EAL_sf"/>
</dbReference>
<dbReference type="CDD" id="cd01949">
    <property type="entry name" value="GGDEF"/>
    <property type="match status" value="1"/>
</dbReference>
<dbReference type="Proteomes" id="UP001467690">
    <property type="component" value="Unassembled WGS sequence"/>
</dbReference>
<dbReference type="PROSITE" id="PS50885">
    <property type="entry name" value="HAMP"/>
    <property type="match status" value="1"/>
</dbReference>
<feature type="domain" description="EAL" evidence="3">
    <location>
        <begin position="433"/>
        <end position="686"/>
    </location>
</feature>
<dbReference type="SUPFAM" id="SSF141868">
    <property type="entry name" value="EAL domain-like"/>
    <property type="match status" value="1"/>
</dbReference>
<dbReference type="InterPro" id="IPR001633">
    <property type="entry name" value="EAL_dom"/>
</dbReference>
<dbReference type="Gene3D" id="3.20.20.450">
    <property type="entry name" value="EAL domain"/>
    <property type="match status" value="1"/>
</dbReference>
<dbReference type="PANTHER" id="PTHR44757">
    <property type="entry name" value="DIGUANYLATE CYCLASE DGCP"/>
    <property type="match status" value="1"/>
</dbReference>
<dbReference type="SMART" id="SM00267">
    <property type="entry name" value="GGDEF"/>
    <property type="match status" value="1"/>
</dbReference>
<reference evidence="6 7" key="1">
    <citation type="submission" date="2024-06" db="EMBL/GenBank/DDBJ databases">
        <authorList>
            <person name="Chen R.Y."/>
        </authorList>
    </citation>
    <scope>NUCLEOTIDE SEQUENCE [LARGE SCALE GENOMIC DNA]</scope>
    <source>
        <strain evidence="6 7">D2</strain>
    </source>
</reference>
<dbReference type="Gene3D" id="3.30.70.270">
    <property type="match status" value="1"/>
</dbReference>
<dbReference type="NCBIfam" id="TIGR00254">
    <property type="entry name" value="GGDEF"/>
    <property type="match status" value="1"/>
</dbReference>
<organism evidence="6 7">
    <name type="scientific">Catenovulum sediminis</name>
    <dbReference type="NCBI Taxonomy" id="1740262"/>
    <lineage>
        <taxon>Bacteria</taxon>
        <taxon>Pseudomonadati</taxon>
        <taxon>Pseudomonadota</taxon>
        <taxon>Gammaproteobacteria</taxon>
        <taxon>Alteromonadales</taxon>
        <taxon>Alteromonadaceae</taxon>
        <taxon>Catenovulum</taxon>
    </lineage>
</organism>
<feature type="coiled-coil region" evidence="1">
    <location>
        <begin position="229"/>
        <end position="256"/>
    </location>
</feature>
<evidence type="ECO:0000256" key="1">
    <source>
        <dbReference type="SAM" id="Coils"/>
    </source>
</evidence>
<name>A0ABV1RKL8_9ALTE</name>
<evidence type="ECO:0000256" key="2">
    <source>
        <dbReference type="SAM" id="Phobius"/>
    </source>
</evidence>
<dbReference type="PROSITE" id="PS50887">
    <property type="entry name" value="GGDEF"/>
    <property type="match status" value="1"/>
</dbReference>
<comment type="caution">
    <text evidence="6">The sequence shown here is derived from an EMBL/GenBank/DDBJ whole genome shotgun (WGS) entry which is preliminary data.</text>
</comment>
<dbReference type="SMART" id="SM00052">
    <property type="entry name" value="EAL"/>
    <property type="match status" value="1"/>
</dbReference>
<dbReference type="InterPro" id="IPR029787">
    <property type="entry name" value="Nucleotide_cyclase"/>
</dbReference>
<dbReference type="Gene3D" id="6.10.340.10">
    <property type="match status" value="1"/>
</dbReference>
<accession>A0ABV1RKL8</accession>
<dbReference type="InterPro" id="IPR043128">
    <property type="entry name" value="Rev_trsase/Diguanyl_cyclase"/>
</dbReference>
<dbReference type="EMBL" id="JBELOE010000265">
    <property type="protein sequence ID" value="MER2493488.1"/>
    <property type="molecule type" value="Genomic_DNA"/>
</dbReference>
<feature type="domain" description="HAMP" evidence="4">
    <location>
        <begin position="185"/>
        <end position="241"/>
    </location>
</feature>
<dbReference type="SUPFAM" id="SSF55073">
    <property type="entry name" value="Nucleotide cyclase"/>
    <property type="match status" value="1"/>
</dbReference>
<dbReference type="CDD" id="cd01948">
    <property type="entry name" value="EAL"/>
    <property type="match status" value="1"/>
</dbReference>
<evidence type="ECO:0000259" key="4">
    <source>
        <dbReference type="PROSITE" id="PS50885"/>
    </source>
</evidence>
<evidence type="ECO:0000259" key="3">
    <source>
        <dbReference type="PROSITE" id="PS50883"/>
    </source>
</evidence>
<feature type="transmembrane region" description="Helical" evidence="2">
    <location>
        <begin position="12"/>
        <end position="29"/>
    </location>
</feature>